<evidence type="ECO:0000313" key="1">
    <source>
        <dbReference type="EMBL" id="CAA3028622.1"/>
    </source>
</evidence>
<name>A0A8S0VG39_OLEEU</name>
<accession>A0A8S0VG39</accession>
<proteinExistence type="predicted"/>
<dbReference type="OrthoDB" id="1917005at2759"/>
<dbReference type="Gramene" id="OE9A120382T1">
    <property type="protein sequence ID" value="OE9A120382C1"/>
    <property type="gene ID" value="OE9A120382"/>
</dbReference>
<dbReference type="EMBL" id="CACTIH010009263">
    <property type="protein sequence ID" value="CAA3028622.1"/>
    <property type="molecule type" value="Genomic_DNA"/>
</dbReference>
<protein>
    <submittedName>
        <fullName evidence="1">Uncharacterized protein LOC111405284 isoform X2</fullName>
    </submittedName>
</protein>
<dbReference type="Proteomes" id="UP000594638">
    <property type="component" value="Unassembled WGS sequence"/>
</dbReference>
<comment type="caution">
    <text evidence="1">The sequence shown here is derived from an EMBL/GenBank/DDBJ whole genome shotgun (WGS) entry which is preliminary data.</text>
</comment>
<dbReference type="Gene3D" id="1.20.930.10">
    <property type="entry name" value="Conserved domain common to transcription factors TFIIS, elongin A, CRSP70"/>
    <property type="match status" value="1"/>
</dbReference>
<organism evidence="1 2">
    <name type="scientific">Olea europaea subsp. europaea</name>
    <dbReference type="NCBI Taxonomy" id="158383"/>
    <lineage>
        <taxon>Eukaryota</taxon>
        <taxon>Viridiplantae</taxon>
        <taxon>Streptophyta</taxon>
        <taxon>Embryophyta</taxon>
        <taxon>Tracheophyta</taxon>
        <taxon>Spermatophyta</taxon>
        <taxon>Magnoliopsida</taxon>
        <taxon>eudicotyledons</taxon>
        <taxon>Gunneridae</taxon>
        <taxon>Pentapetalae</taxon>
        <taxon>asterids</taxon>
        <taxon>lamiids</taxon>
        <taxon>Lamiales</taxon>
        <taxon>Oleaceae</taxon>
        <taxon>Oleeae</taxon>
        <taxon>Olea</taxon>
    </lineage>
</organism>
<keyword evidence="2" id="KW-1185">Reference proteome</keyword>
<dbReference type="PANTHER" id="PTHR46548">
    <property type="entry name" value="BAH AND TFIIS DOMAIN-CONTAINING PROTEIN-RELATED"/>
    <property type="match status" value="1"/>
</dbReference>
<gene>
    <name evidence="1" type="ORF">OLEA9_A120382</name>
</gene>
<reference evidence="1 2" key="1">
    <citation type="submission" date="2019-12" db="EMBL/GenBank/DDBJ databases">
        <authorList>
            <person name="Alioto T."/>
            <person name="Alioto T."/>
            <person name="Gomez Garrido J."/>
        </authorList>
    </citation>
    <scope>NUCLEOTIDE SEQUENCE [LARGE SCALE GENOMIC DNA]</scope>
</reference>
<dbReference type="AlphaFoldDB" id="A0A8S0VG39"/>
<dbReference type="InterPro" id="IPR035441">
    <property type="entry name" value="TFIIS/LEDGF_dom_sf"/>
</dbReference>
<sequence length="110" mass="13014">MDKKVDLINHCVAVLAATDKFDCLNQFVQLKCLPVLDEWLQDIHQGKINDANSFKDGDKSVKEFLLVLYRALDKLPVNLHALQTFYFINYMRIPSIYRSKYEINKWKNYK</sequence>
<evidence type="ECO:0000313" key="2">
    <source>
        <dbReference type="Proteomes" id="UP000594638"/>
    </source>
</evidence>
<dbReference type="PANTHER" id="PTHR46548:SF1">
    <property type="entry name" value="BAH AND TFIIS DOMAIN-CONTAINING PROTEIN-RELATED"/>
    <property type="match status" value="1"/>
</dbReference>